<dbReference type="Pfam" id="PF11142">
    <property type="entry name" value="DUF2917"/>
    <property type="match status" value="1"/>
</dbReference>
<accession>A0A516SJ31</accession>
<dbReference type="KEGG" id="cari:FNU76_18385"/>
<evidence type="ECO:0000313" key="2">
    <source>
        <dbReference type="Proteomes" id="UP000317550"/>
    </source>
</evidence>
<dbReference type="AlphaFoldDB" id="A0A516SJ31"/>
<keyword evidence="2" id="KW-1185">Reference proteome</keyword>
<evidence type="ECO:0000313" key="1">
    <source>
        <dbReference type="EMBL" id="QDQ28154.1"/>
    </source>
</evidence>
<sequence>MSNIRPGRRIRFKRWPYRPSGTRWKEREMLYEFIEYEHRLAARQVLSLDSTDGVEIICRQGGIWLTEEQGPDTLLQKGECYLTRGRGRLVIEALQAAQLQILPKRDAGANMIAGVAAALGTVVSAIHRTLEPLVALAKHPSHMHGKAPVRGAGCNCVS</sequence>
<proteinExistence type="predicted"/>
<dbReference type="OrthoDB" id="200037at2"/>
<organism evidence="1 2">
    <name type="scientific">Chitinimonas arctica</name>
    <dbReference type="NCBI Taxonomy" id="2594795"/>
    <lineage>
        <taxon>Bacteria</taxon>
        <taxon>Pseudomonadati</taxon>
        <taxon>Pseudomonadota</taxon>
        <taxon>Betaproteobacteria</taxon>
        <taxon>Neisseriales</taxon>
        <taxon>Chitinibacteraceae</taxon>
        <taxon>Chitinimonas</taxon>
    </lineage>
</organism>
<name>A0A516SJ31_9NEIS</name>
<reference evidence="2" key="1">
    <citation type="submission" date="2019-07" db="EMBL/GenBank/DDBJ databases">
        <title>Chitinimonas sp. nov., isolated from Ny-Alesund, arctica soil.</title>
        <authorList>
            <person name="Xu Q."/>
            <person name="Peng F."/>
        </authorList>
    </citation>
    <scope>NUCLEOTIDE SEQUENCE [LARGE SCALE GENOMIC DNA]</scope>
    <source>
        <strain evidence="2">R3-44</strain>
    </source>
</reference>
<dbReference type="EMBL" id="CP041730">
    <property type="protein sequence ID" value="QDQ28154.1"/>
    <property type="molecule type" value="Genomic_DNA"/>
</dbReference>
<gene>
    <name evidence="1" type="ORF">FNU76_18385</name>
</gene>
<dbReference type="Proteomes" id="UP000317550">
    <property type="component" value="Chromosome"/>
</dbReference>
<dbReference type="InterPro" id="IPR021317">
    <property type="entry name" value="DUF2917"/>
</dbReference>
<dbReference type="RefSeq" id="WP_144279541.1">
    <property type="nucleotide sequence ID" value="NZ_CP041730.1"/>
</dbReference>
<protein>
    <submittedName>
        <fullName evidence="1">DUF2917 domain-containing protein</fullName>
    </submittedName>
</protein>